<feature type="compositionally biased region" description="Pro residues" evidence="1">
    <location>
        <begin position="1"/>
        <end position="14"/>
    </location>
</feature>
<keyword evidence="4" id="KW-1185">Reference proteome</keyword>
<sequence>MLEQPWPPPAPGPQQPRDAHGAQWANDAARRARGPARAASSDPDAEAWGDLPGRERVARRRVTDERRERGGRGHDDQDADGREHDHRPRPLPARWVPQEEWIPDPWPAPEQRWTPEQDWLSVFAAREEAVAAAPVDAPRGARRWWLLAGALLTGLGAVVALVVVLA</sequence>
<evidence type="ECO:0000313" key="4">
    <source>
        <dbReference type="Proteomes" id="UP000614741"/>
    </source>
</evidence>
<keyword evidence="2" id="KW-1133">Transmembrane helix</keyword>
<protein>
    <submittedName>
        <fullName evidence="3">Uncharacterized protein</fullName>
    </submittedName>
</protein>
<organism evidence="3 4">
    <name type="scientific">Cellulomonas phragmiteti</name>
    <dbReference type="NCBI Taxonomy" id="478780"/>
    <lineage>
        <taxon>Bacteria</taxon>
        <taxon>Bacillati</taxon>
        <taxon>Actinomycetota</taxon>
        <taxon>Actinomycetes</taxon>
        <taxon>Micrococcales</taxon>
        <taxon>Cellulomonadaceae</taxon>
        <taxon>Cellulomonas</taxon>
    </lineage>
</organism>
<evidence type="ECO:0000256" key="2">
    <source>
        <dbReference type="SAM" id="Phobius"/>
    </source>
</evidence>
<feature type="compositionally biased region" description="Basic and acidic residues" evidence="1">
    <location>
        <begin position="52"/>
        <end position="88"/>
    </location>
</feature>
<dbReference type="RefSeq" id="WP_203675861.1">
    <property type="nucleotide sequence ID" value="NZ_BONP01000030.1"/>
</dbReference>
<feature type="region of interest" description="Disordered" evidence="1">
    <location>
        <begin position="1"/>
        <end position="106"/>
    </location>
</feature>
<keyword evidence="2" id="KW-0472">Membrane</keyword>
<evidence type="ECO:0000313" key="3">
    <source>
        <dbReference type="EMBL" id="GIG41576.1"/>
    </source>
</evidence>
<name>A0ABQ4DQE3_9CELL</name>
<evidence type="ECO:0000256" key="1">
    <source>
        <dbReference type="SAM" id="MobiDB-lite"/>
    </source>
</evidence>
<keyword evidence="2" id="KW-0812">Transmembrane</keyword>
<accession>A0ABQ4DQE3</accession>
<comment type="caution">
    <text evidence="3">The sequence shown here is derived from an EMBL/GenBank/DDBJ whole genome shotgun (WGS) entry which is preliminary data.</text>
</comment>
<gene>
    <name evidence="3" type="ORF">Cph01nite_33380</name>
</gene>
<dbReference type="EMBL" id="BONP01000030">
    <property type="protein sequence ID" value="GIG41576.1"/>
    <property type="molecule type" value="Genomic_DNA"/>
</dbReference>
<proteinExistence type="predicted"/>
<reference evidence="3 4" key="1">
    <citation type="submission" date="2021-01" db="EMBL/GenBank/DDBJ databases">
        <title>Whole genome shotgun sequence of Cellulomonas phragmiteti NBRC 110785.</title>
        <authorList>
            <person name="Komaki H."/>
            <person name="Tamura T."/>
        </authorList>
    </citation>
    <scope>NUCLEOTIDE SEQUENCE [LARGE SCALE GENOMIC DNA]</scope>
    <source>
        <strain evidence="3 4">NBRC 110785</strain>
    </source>
</reference>
<feature type="transmembrane region" description="Helical" evidence="2">
    <location>
        <begin position="144"/>
        <end position="165"/>
    </location>
</feature>
<dbReference type="Proteomes" id="UP000614741">
    <property type="component" value="Unassembled WGS sequence"/>
</dbReference>